<dbReference type="Pfam" id="PF07044">
    <property type="entry name" value="DUF1329"/>
    <property type="match status" value="1"/>
</dbReference>
<dbReference type="CDD" id="cd16329">
    <property type="entry name" value="LolA_like"/>
    <property type="match status" value="1"/>
</dbReference>
<dbReference type="Gene3D" id="2.50.20.10">
    <property type="entry name" value="Lipoprotein localisation LolA/LolB/LppX"/>
    <property type="match status" value="1"/>
</dbReference>
<gene>
    <name evidence="2" type="ORF">O987_22405</name>
</gene>
<evidence type="ECO:0008006" key="4">
    <source>
        <dbReference type="Google" id="ProtNLM"/>
    </source>
</evidence>
<dbReference type="Proteomes" id="UP000028782">
    <property type="component" value="Chromosome"/>
</dbReference>
<evidence type="ECO:0000313" key="2">
    <source>
        <dbReference type="EMBL" id="AIJ48567.1"/>
    </source>
</evidence>
<feature type="chain" id="PRO_5001716692" description="DUF1329 domain-containing protein" evidence="1">
    <location>
        <begin position="21"/>
        <end position="454"/>
    </location>
</feature>
<evidence type="ECO:0000313" key="3">
    <source>
        <dbReference type="Proteomes" id="UP000028782"/>
    </source>
</evidence>
<keyword evidence="1" id="KW-0732">Signal</keyword>
<name>A0A076PYW3_COMTE</name>
<feature type="signal peptide" evidence="1">
    <location>
        <begin position="1"/>
        <end position="20"/>
    </location>
</feature>
<reference evidence="2 3" key="1">
    <citation type="journal article" date="2014" name="Genome Announc.">
        <title>Complete Genome Sequence of Polychlorinated Biphenyl Degrader Comamonas testosteroni TK102 (NBRC 109938).</title>
        <authorList>
            <person name="Fukuda K."/>
            <person name="Hosoyama A."/>
            <person name="Tsuchikane K."/>
            <person name="Ohji S."/>
            <person name="Yamazoe A."/>
            <person name="Fujita N."/>
            <person name="Shintani M."/>
            <person name="Kimbara K."/>
        </authorList>
    </citation>
    <scope>NUCLEOTIDE SEQUENCE [LARGE SCALE GENOMIC DNA]</scope>
    <source>
        <strain evidence="2">TK102</strain>
    </source>
</reference>
<dbReference type="HOGENOM" id="CLU_048734_0_0_4"/>
<dbReference type="EMBL" id="CP006704">
    <property type="protein sequence ID" value="AIJ48567.1"/>
    <property type="molecule type" value="Genomic_DNA"/>
</dbReference>
<protein>
    <recommendedName>
        <fullName evidence="4">DUF1329 domain-containing protein</fullName>
    </recommendedName>
</protein>
<dbReference type="KEGG" id="ctes:O987_22405"/>
<dbReference type="RefSeq" id="WP_034379772.1">
    <property type="nucleotide sequence ID" value="NZ_CP006704.1"/>
</dbReference>
<sequence>MKFHNILSLVAIGLGAPAFAAVTAEEAKQLGTTLTPFGAVKAGNADGSIPAYTGGLTKAPEGFKPDSGFWVDPFKDEKPVLRIDSKNMAQHAALLSEGQKHLLSKYPSYYLNVYPAHRTAAYPKKILDATVRNATACKTTKEGLAVERACRGGLPFPIPKTGYEVMWNQILRYQGETAITTSASRSWVVDSSGKAVATAEQATFQDFVYYQTDVADRDPDMAWRTYSISKSPARRAGEMTGLADYIDPVDRPRKAWSYTPGLRRVKLSPEFSYDTPVASMGGVTLFDELFVFSGIMDRFDFKLIGKKEMYIQYNAYKNLYDCPTSDKALLPNHVNPECERWEKHRVWVVEATLKSGQRHVYSKRTYYFDEDLSGAANYDAFDQNGQLYRTLFLAASPMYDKQIPFAAKNVVYDFNKGMYAYVNDVMVGGYKVLPSARSEREMNPEAIVSRETAR</sequence>
<dbReference type="GeneID" id="69561628"/>
<dbReference type="InterPro" id="IPR010752">
    <property type="entry name" value="DUF1329"/>
</dbReference>
<accession>A0A076PYW3</accession>
<evidence type="ECO:0000256" key="1">
    <source>
        <dbReference type="SAM" id="SignalP"/>
    </source>
</evidence>
<proteinExistence type="predicted"/>
<dbReference type="AlphaFoldDB" id="A0A076PYW3"/>
<organism evidence="2 3">
    <name type="scientific">Comamonas testosteroni TK102</name>
    <dbReference type="NCBI Taxonomy" id="1392005"/>
    <lineage>
        <taxon>Bacteria</taxon>
        <taxon>Pseudomonadati</taxon>
        <taxon>Pseudomonadota</taxon>
        <taxon>Betaproteobacteria</taxon>
        <taxon>Burkholderiales</taxon>
        <taxon>Comamonadaceae</taxon>
        <taxon>Comamonas</taxon>
    </lineage>
</organism>